<dbReference type="Proteomes" id="UP001501266">
    <property type="component" value="Unassembled WGS sequence"/>
</dbReference>
<reference evidence="3" key="1">
    <citation type="journal article" date="2019" name="Int. J. Syst. Evol. Microbiol.">
        <title>The Global Catalogue of Microorganisms (GCM) 10K type strain sequencing project: providing services to taxonomists for standard genome sequencing and annotation.</title>
        <authorList>
            <consortium name="The Broad Institute Genomics Platform"/>
            <consortium name="The Broad Institute Genome Sequencing Center for Infectious Disease"/>
            <person name="Wu L."/>
            <person name="Ma J."/>
        </authorList>
    </citation>
    <scope>NUCLEOTIDE SEQUENCE [LARGE SCALE GENOMIC DNA]</scope>
    <source>
        <strain evidence="3">JCM 12398</strain>
    </source>
</reference>
<keyword evidence="1" id="KW-0812">Transmembrane</keyword>
<keyword evidence="3" id="KW-1185">Reference proteome</keyword>
<accession>A0ABP4JCU2</accession>
<evidence type="ECO:0000256" key="1">
    <source>
        <dbReference type="SAM" id="Phobius"/>
    </source>
</evidence>
<name>A0ABP4JCU2_9MICO</name>
<gene>
    <name evidence="2" type="ORF">GCM10009640_04280</name>
</gene>
<protein>
    <recommendedName>
        <fullName evidence="4">Tetratricopeptide repeat-containing protein</fullName>
    </recommendedName>
</protein>
<evidence type="ECO:0000313" key="3">
    <source>
        <dbReference type="Proteomes" id="UP001501266"/>
    </source>
</evidence>
<dbReference type="EMBL" id="BAAAKK010000001">
    <property type="protein sequence ID" value="GAA1418431.1"/>
    <property type="molecule type" value="Genomic_DNA"/>
</dbReference>
<keyword evidence="1" id="KW-0472">Membrane</keyword>
<feature type="transmembrane region" description="Helical" evidence="1">
    <location>
        <begin position="202"/>
        <end position="224"/>
    </location>
</feature>
<organism evidence="2 3">
    <name type="scientific">Agrococcus citreus</name>
    <dbReference type="NCBI Taxonomy" id="84643"/>
    <lineage>
        <taxon>Bacteria</taxon>
        <taxon>Bacillati</taxon>
        <taxon>Actinomycetota</taxon>
        <taxon>Actinomycetes</taxon>
        <taxon>Micrococcales</taxon>
        <taxon>Microbacteriaceae</taxon>
        <taxon>Agrococcus</taxon>
    </lineage>
</organism>
<sequence>MDVIARARARAERGKVRDAVELLKPHAAADRPPYERRRALAQLYRDLGAPDQAGRWGIAIDGWTTPFERDRLARALVSYERPRTFLSLPASAPEPADLAAVLELRAKHSEGAAQRFRDAGEISAQSPESRALRREEALWAAAAVLLALGAVGPSVAIAMGRMLAQDPLAVTAAGAGWSVMALGVLLIGLSRLLQDRRPRIGPFVWSAVAMACLATVCFVVAAHWSAG</sequence>
<comment type="caution">
    <text evidence="2">The sequence shown here is derived from an EMBL/GenBank/DDBJ whole genome shotgun (WGS) entry which is preliminary data.</text>
</comment>
<feature type="transmembrane region" description="Helical" evidence="1">
    <location>
        <begin position="137"/>
        <end position="162"/>
    </location>
</feature>
<evidence type="ECO:0000313" key="2">
    <source>
        <dbReference type="EMBL" id="GAA1418431.1"/>
    </source>
</evidence>
<feature type="transmembrane region" description="Helical" evidence="1">
    <location>
        <begin position="168"/>
        <end position="190"/>
    </location>
</feature>
<evidence type="ECO:0008006" key="4">
    <source>
        <dbReference type="Google" id="ProtNLM"/>
    </source>
</evidence>
<dbReference type="RefSeq" id="WP_343916853.1">
    <property type="nucleotide sequence ID" value="NZ_BAAAKK010000001.1"/>
</dbReference>
<proteinExistence type="predicted"/>
<keyword evidence="1" id="KW-1133">Transmembrane helix</keyword>